<dbReference type="Pfam" id="PF01328">
    <property type="entry name" value="Peroxidase_2"/>
    <property type="match status" value="1"/>
</dbReference>
<keyword evidence="6" id="KW-0408">Iron</keyword>
<feature type="signal peptide" evidence="8">
    <location>
        <begin position="1"/>
        <end position="17"/>
    </location>
</feature>
<keyword evidence="4" id="KW-0479">Metal-binding</keyword>
<dbReference type="PANTHER" id="PTHR33577">
    <property type="entry name" value="STERIGMATOCYSTIN BIOSYNTHESIS PEROXIDASE STCC-RELATED"/>
    <property type="match status" value="1"/>
</dbReference>
<keyword evidence="5" id="KW-0560">Oxidoreductase</keyword>
<dbReference type="Gene3D" id="1.10.489.10">
    <property type="entry name" value="Chloroperoxidase-like"/>
    <property type="match status" value="1"/>
</dbReference>
<evidence type="ECO:0000256" key="2">
    <source>
        <dbReference type="ARBA" id="ARBA00022559"/>
    </source>
</evidence>
<evidence type="ECO:0000256" key="5">
    <source>
        <dbReference type="ARBA" id="ARBA00023002"/>
    </source>
</evidence>
<evidence type="ECO:0000256" key="7">
    <source>
        <dbReference type="ARBA" id="ARBA00025795"/>
    </source>
</evidence>
<evidence type="ECO:0000256" key="4">
    <source>
        <dbReference type="ARBA" id="ARBA00022723"/>
    </source>
</evidence>
<gene>
    <name evidence="10" type="ORF">BU26DRAFT_606978</name>
</gene>
<dbReference type="InterPro" id="IPR000028">
    <property type="entry name" value="Chloroperoxidase"/>
</dbReference>
<dbReference type="GeneID" id="54589037"/>
<keyword evidence="8" id="KW-0732">Signal</keyword>
<dbReference type="PROSITE" id="PS51405">
    <property type="entry name" value="HEME_HALOPEROXIDASE"/>
    <property type="match status" value="1"/>
</dbReference>
<keyword evidence="11" id="KW-1185">Reference proteome</keyword>
<accession>A0A6A6IB74</accession>
<feature type="chain" id="PRO_5025384671" evidence="8">
    <location>
        <begin position="18"/>
        <end position="265"/>
    </location>
</feature>
<dbReference type="OrthoDB" id="407298at2759"/>
<dbReference type="Proteomes" id="UP000800094">
    <property type="component" value="Unassembled WGS sequence"/>
</dbReference>
<organism evidence="10 11">
    <name type="scientific">Trematosphaeria pertusa</name>
    <dbReference type="NCBI Taxonomy" id="390896"/>
    <lineage>
        <taxon>Eukaryota</taxon>
        <taxon>Fungi</taxon>
        <taxon>Dikarya</taxon>
        <taxon>Ascomycota</taxon>
        <taxon>Pezizomycotina</taxon>
        <taxon>Dothideomycetes</taxon>
        <taxon>Pleosporomycetidae</taxon>
        <taxon>Pleosporales</taxon>
        <taxon>Massarineae</taxon>
        <taxon>Trematosphaeriaceae</taxon>
        <taxon>Trematosphaeria</taxon>
    </lineage>
</organism>
<dbReference type="PANTHER" id="PTHR33577:SF7">
    <property type="entry name" value="HEME HALOPEROXIDASE FAMILY PROFILE DOMAIN-CONTAINING PROTEIN"/>
    <property type="match status" value="1"/>
</dbReference>
<dbReference type="AlphaFoldDB" id="A0A6A6IB74"/>
<proteinExistence type="inferred from homology"/>
<comment type="similarity">
    <text evidence="7">Belongs to the chloroperoxidase family.</text>
</comment>
<evidence type="ECO:0000256" key="3">
    <source>
        <dbReference type="ARBA" id="ARBA00022617"/>
    </source>
</evidence>
<evidence type="ECO:0000256" key="6">
    <source>
        <dbReference type="ARBA" id="ARBA00023004"/>
    </source>
</evidence>
<evidence type="ECO:0000256" key="8">
    <source>
        <dbReference type="SAM" id="SignalP"/>
    </source>
</evidence>
<evidence type="ECO:0000313" key="10">
    <source>
        <dbReference type="EMBL" id="KAF2246790.1"/>
    </source>
</evidence>
<dbReference type="GO" id="GO:0004601">
    <property type="term" value="F:peroxidase activity"/>
    <property type="evidence" value="ECO:0007669"/>
    <property type="project" value="UniProtKB-KW"/>
</dbReference>
<dbReference type="RefSeq" id="XP_033681794.1">
    <property type="nucleotide sequence ID" value="XM_033835707.1"/>
</dbReference>
<dbReference type="SUPFAM" id="SSF47571">
    <property type="entry name" value="Cloroperoxidase"/>
    <property type="match status" value="1"/>
</dbReference>
<comment type="cofactor">
    <cofactor evidence="1">
        <name>heme b</name>
        <dbReference type="ChEBI" id="CHEBI:60344"/>
    </cofactor>
</comment>
<feature type="domain" description="Heme haloperoxidase family profile" evidence="9">
    <location>
        <begin position="25"/>
        <end position="232"/>
    </location>
</feature>
<sequence length="265" mass="28954">MKFIILSTILAFGLVSARPSFEERSIPAWHPPTRGDLRSPCPGLNTLANHGLLPRDGNNLRRAVVVDALKTGYNFDDALANGLFETGLTTNPEPNATWFSLEHLNTHGIIEHDASLSRADAYTGNNHAFNPSIFAQTSKYWTGATLTPTTMAYARIARELDSKVFNPEYAFDASREIQAWGESAIFTAALGNIQEGTADKNIVEYFFKKERLPVALGWKKQAVPVQNSDLAHITNLIGNVTGSVPVLLTPSENPLRSRGLHGLGV</sequence>
<dbReference type="EMBL" id="ML987198">
    <property type="protein sequence ID" value="KAF2246790.1"/>
    <property type="molecule type" value="Genomic_DNA"/>
</dbReference>
<keyword evidence="3" id="KW-0349">Heme</keyword>
<protein>
    <submittedName>
        <fullName evidence="10">Cloroperoxidase</fullName>
    </submittedName>
</protein>
<evidence type="ECO:0000313" key="11">
    <source>
        <dbReference type="Proteomes" id="UP000800094"/>
    </source>
</evidence>
<keyword evidence="2 10" id="KW-0575">Peroxidase</keyword>
<dbReference type="GO" id="GO:0046872">
    <property type="term" value="F:metal ion binding"/>
    <property type="evidence" value="ECO:0007669"/>
    <property type="project" value="UniProtKB-KW"/>
</dbReference>
<dbReference type="InterPro" id="IPR036851">
    <property type="entry name" value="Chloroperoxidase-like_sf"/>
</dbReference>
<evidence type="ECO:0000259" key="9">
    <source>
        <dbReference type="PROSITE" id="PS51405"/>
    </source>
</evidence>
<reference evidence="10" key="1">
    <citation type="journal article" date="2020" name="Stud. Mycol.">
        <title>101 Dothideomycetes genomes: a test case for predicting lifestyles and emergence of pathogens.</title>
        <authorList>
            <person name="Haridas S."/>
            <person name="Albert R."/>
            <person name="Binder M."/>
            <person name="Bloem J."/>
            <person name="Labutti K."/>
            <person name="Salamov A."/>
            <person name="Andreopoulos B."/>
            <person name="Baker S."/>
            <person name="Barry K."/>
            <person name="Bills G."/>
            <person name="Bluhm B."/>
            <person name="Cannon C."/>
            <person name="Castanera R."/>
            <person name="Culley D."/>
            <person name="Daum C."/>
            <person name="Ezra D."/>
            <person name="Gonzalez J."/>
            <person name="Henrissat B."/>
            <person name="Kuo A."/>
            <person name="Liang C."/>
            <person name="Lipzen A."/>
            <person name="Lutzoni F."/>
            <person name="Magnuson J."/>
            <person name="Mondo S."/>
            <person name="Nolan M."/>
            <person name="Ohm R."/>
            <person name="Pangilinan J."/>
            <person name="Park H.-J."/>
            <person name="Ramirez L."/>
            <person name="Alfaro M."/>
            <person name="Sun H."/>
            <person name="Tritt A."/>
            <person name="Yoshinaga Y."/>
            <person name="Zwiers L.-H."/>
            <person name="Turgeon B."/>
            <person name="Goodwin S."/>
            <person name="Spatafora J."/>
            <person name="Crous P."/>
            <person name="Grigoriev I."/>
        </authorList>
    </citation>
    <scope>NUCLEOTIDE SEQUENCE</scope>
    <source>
        <strain evidence="10">CBS 122368</strain>
    </source>
</reference>
<name>A0A6A6IB74_9PLEO</name>
<evidence type="ECO:0000256" key="1">
    <source>
        <dbReference type="ARBA" id="ARBA00001970"/>
    </source>
</evidence>